<evidence type="ECO:0000256" key="5">
    <source>
        <dbReference type="ARBA" id="ARBA00023002"/>
    </source>
</evidence>
<dbReference type="GO" id="GO:0005737">
    <property type="term" value="C:cytoplasm"/>
    <property type="evidence" value="ECO:0007669"/>
    <property type="project" value="TreeGrafter"/>
</dbReference>
<feature type="binding site" evidence="6">
    <location>
        <position position="355"/>
    </location>
    <ligand>
        <name>D-dopa</name>
        <dbReference type="ChEBI" id="CHEBI:149689"/>
    </ligand>
</feature>
<dbReference type="GO" id="GO:0003884">
    <property type="term" value="F:D-amino-acid oxidase activity"/>
    <property type="evidence" value="ECO:0007669"/>
    <property type="project" value="InterPro"/>
</dbReference>
<evidence type="ECO:0000259" key="7">
    <source>
        <dbReference type="Pfam" id="PF01266"/>
    </source>
</evidence>
<gene>
    <name evidence="8" type="ORF">CPB83DRAFT_851421</name>
</gene>
<comment type="similarity">
    <text evidence="2">Belongs to the DAMOX/DASOX family.</text>
</comment>
<dbReference type="Pfam" id="PF01266">
    <property type="entry name" value="DAO"/>
    <property type="match status" value="1"/>
</dbReference>
<dbReference type="SUPFAM" id="SSF54373">
    <property type="entry name" value="FAD-linked reductases, C-terminal domain"/>
    <property type="match status" value="1"/>
</dbReference>
<dbReference type="EMBL" id="MU157842">
    <property type="protein sequence ID" value="KAF9530004.1"/>
    <property type="molecule type" value="Genomic_DNA"/>
</dbReference>
<evidence type="ECO:0000256" key="6">
    <source>
        <dbReference type="PIRSR" id="PIRSR000189-1"/>
    </source>
</evidence>
<feature type="binding site" evidence="6">
    <location>
        <begin position="50"/>
        <end position="51"/>
    </location>
    <ligand>
        <name>FAD</name>
        <dbReference type="ChEBI" id="CHEBI:57692"/>
    </ligand>
</feature>
<feature type="domain" description="FAD dependent oxidoreductase" evidence="7">
    <location>
        <begin position="9"/>
        <end position="368"/>
    </location>
</feature>
<evidence type="ECO:0000256" key="4">
    <source>
        <dbReference type="ARBA" id="ARBA00022827"/>
    </source>
</evidence>
<dbReference type="PIRSF" id="PIRSF000189">
    <property type="entry name" value="D-aa_oxidase"/>
    <property type="match status" value="1"/>
</dbReference>
<dbReference type="Proteomes" id="UP000807306">
    <property type="component" value="Unassembled WGS sequence"/>
</dbReference>
<keyword evidence="3" id="KW-0285">Flavoprotein</keyword>
<evidence type="ECO:0000313" key="8">
    <source>
        <dbReference type="EMBL" id="KAF9530004.1"/>
    </source>
</evidence>
<dbReference type="InterPro" id="IPR023209">
    <property type="entry name" value="DAO"/>
</dbReference>
<dbReference type="AlphaFoldDB" id="A0A9P6EJX1"/>
<organism evidence="8 9">
    <name type="scientific">Crepidotus variabilis</name>
    <dbReference type="NCBI Taxonomy" id="179855"/>
    <lineage>
        <taxon>Eukaryota</taxon>
        <taxon>Fungi</taxon>
        <taxon>Dikarya</taxon>
        <taxon>Basidiomycota</taxon>
        <taxon>Agaricomycotina</taxon>
        <taxon>Agaricomycetes</taxon>
        <taxon>Agaricomycetidae</taxon>
        <taxon>Agaricales</taxon>
        <taxon>Agaricineae</taxon>
        <taxon>Crepidotaceae</taxon>
        <taxon>Crepidotus</taxon>
    </lineage>
</organism>
<keyword evidence="4 6" id="KW-0274">FAD</keyword>
<sequence length="381" mass="42288">MAQTQLKQIIVLGAGVVGLTTALKLQQEGKYRVTIVAEILPSDHKSIRYTSHWAGAHHVYNPLNSTQLNEYEKETFKIMWEMSAPGSDAHECFLRINQTEHFYHPRELRGTTDPIESFPDFRYLTQEELPPKCIYGAKFRTFTIDTPVYLNYLSTRFLSLGGKMMRGSVMHINQVLEGGTSLLPGGHEKDQLPDAVVVCVGLGARFLGGIEDKNLYPIRGQTVILRAPWVRTGITETYGGQGTGDSVTYIIARRSGDVIVGGTRDADDWYPKPREETMEAILTRALSLCPHLAPPEIRSVRTPTVDDILPLVVGEGCGLRPARKGGIRLELEWKDGKQVRRKGKLPVIYNYGHGGYGFQSSWGCASKVLELVATALSTTAE</sequence>
<feature type="binding site" evidence="6">
    <location>
        <position position="169"/>
    </location>
    <ligand>
        <name>FAD</name>
        <dbReference type="ChEBI" id="CHEBI:57692"/>
    </ligand>
</feature>
<dbReference type="GO" id="GO:0071949">
    <property type="term" value="F:FAD binding"/>
    <property type="evidence" value="ECO:0007669"/>
    <property type="project" value="InterPro"/>
</dbReference>
<dbReference type="SUPFAM" id="SSF51971">
    <property type="entry name" value="Nucleotide-binding domain"/>
    <property type="match status" value="1"/>
</dbReference>
<feature type="binding site" evidence="6">
    <location>
        <position position="320"/>
    </location>
    <ligand>
        <name>D-dopa</name>
        <dbReference type="ChEBI" id="CHEBI:149689"/>
    </ligand>
</feature>
<dbReference type="Gene3D" id="3.40.50.720">
    <property type="entry name" value="NAD(P)-binding Rossmann-like Domain"/>
    <property type="match status" value="1"/>
</dbReference>
<proteinExistence type="inferred from homology"/>
<accession>A0A9P6EJX1</accession>
<dbReference type="GO" id="GO:0019478">
    <property type="term" value="P:D-amino acid catabolic process"/>
    <property type="evidence" value="ECO:0007669"/>
    <property type="project" value="TreeGrafter"/>
</dbReference>
<evidence type="ECO:0000256" key="1">
    <source>
        <dbReference type="ARBA" id="ARBA00001974"/>
    </source>
</evidence>
<dbReference type="InterPro" id="IPR006076">
    <property type="entry name" value="FAD-dep_OxRdtase"/>
</dbReference>
<dbReference type="OrthoDB" id="2015447at2759"/>
<dbReference type="PANTHER" id="PTHR11530:SF11">
    <property type="entry name" value="D-ASPARTATE OXIDASE"/>
    <property type="match status" value="1"/>
</dbReference>
<keyword evidence="5" id="KW-0560">Oxidoreductase</keyword>
<evidence type="ECO:0000313" key="9">
    <source>
        <dbReference type="Proteomes" id="UP000807306"/>
    </source>
</evidence>
<protein>
    <recommendedName>
        <fullName evidence="7">FAD dependent oxidoreductase domain-containing protein</fullName>
    </recommendedName>
</protein>
<dbReference type="Gene3D" id="3.30.9.10">
    <property type="entry name" value="D-Amino Acid Oxidase, subunit A, domain 2"/>
    <property type="match status" value="1"/>
</dbReference>
<evidence type="ECO:0000256" key="3">
    <source>
        <dbReference type="ARBA" id="ARBA00022630"/>
    </source>
</evidence>
<dbReference type="PANTHER" id="PTHR11530">
    <property type="entry name" value="D-AMINO ACID OXIDASE"/>
    <property type="match status" value="1"/>
</dbReference>
<comment type="caution">
    <text evidence="8">The sequence shown here is derived from an EMBL/GenBank/DDBJ whole genome shotgun (WGS) entry which is preliminary data.</text>
</comment>
<evidence type="ECO:0000256" key="2">
    <source>
        <dbReference type="ARBA" id="ARBA00006730"/>
    </source>
</evidence>
<reference evidence="8" key="1">
    <citation type="submission" date="2020-11" db="EMBL/GenBank/DDBJ databases">
        <authorList>
            <consortium name="DOE Joint Genome Institute"/>
            <person name="Ahrendt S."/>
            <person name="Riley R."/>
            <person name="Andreopoulos W."/>
            <person name="Labutti K."/>
            <person name="Pangilinan J."/>
            <person name="Ruiz-Duenas F.J."/>
            <person name="Barrasa J.M."/>
            <person name="Sanchez-Garcia M."/>
            <person name="Camarero S."/>
            <person name="Miyauchi S."/>
            <person name="Serrano A."/>
            <person name="Linde D."/>
            <person name="Babiker R."/>
            <person name="Drula E."/>
            <person name="Ayuso-Fernandez I."/>
            <person name="Pacheco R."/>
            <person name="Padilla G."/>
            <person name="Ferreira P."/>
            <person name="Barriuso J."/>
            <person name="Kellner H."/>
            <person name="Castanera R."/>
            <person name="Alfaro M."/>
            <person name="Ramirez L."/>
            <person name="Pisabarro A.G."/>
            <person name="Kuo A."/>
            <person name="Tritt A."/>
            <person name="Lipzen A."/>
            <person name="He G."/>
            <person name="Yan M."/>
            <person name="Ng V."/>
            <person name="Cullen D."/>
            <person name="Martin F."/>
            <person name="Rosso M.-N."/>
            <person name="Henrissat B."/>
            <person name="Hibbett D."/>
            <person name="Martinez A.T."/>
            <person name="Grigoriev I.V."/>
        </authorList>
    </citation>
    <scope>NUCLEOTIDE SEQUENCE</scope>
    <source>
        <strain evidence="8">CBS 506.95</strain>
    </source>
</reference>
<keyword evidence="9" id="KW-1185">Reference proteome</keyword>
<name>A0A9P6EJX1_9AGAR</name>
<comment type="cofactor">
    <cofactor evidence="1 6">
        <name>FAD</name>
        <dbReference type="ChEBI" id="CHEBI:57692"/>
    </cofactor>
</comment>